<evidence type="ECO:0000313" key="1">
    <source>
        <dbReference type="EMBL" id="RKL68183.1"/>
    </source>
</evidence>
<accession>A0A3A9KEX3</accession>
<dbReference type="AlphaFoldDB" id="A0A3A9KEX3"/>
<sequence length="79" mass="8205">MGVVGLCSVTVQITAIDGVDLLEPVTVFANVEFPAANGFVDIEVLGVPVEVDCPAMDFETTIDVAAIGLVTLLIQAEEV</sequence>
<keyword evidence="2" id="KW-1185">Reference proteome</keyword>
<name>A0A3A9KEX3_9BACI</name>
<organism evidence="1 2">
    <name type="scientific">Salipaludibacillus neizhouensis</name>
    <dbReference type="NCBI Taxonomy" id="885475"/>
    <lineage>
        <taxon>Bacteria</taxon>
        <taxon>Bacillati</taxon>
        <taxon>Bacillota</taxon>
        <taxon>Bacilli</taxon>
        <taxon>Bacillales</taxon>
        <taxon>Bacillaceae</taxon>
    </lineage>
</organism>
<protein>
    <submittedName>
        <fullName evidence="1">Uncharacterized protein</fullName>
    </submittedName>
</protein>
<dbReference type="Proteomes" id="UP000281498">
    <property type="component" value="Unassembled WGS sequence"/>
</dbReference>
<comment type="caution">
    <text evidence="1">The sequence shown here is derived from an EMBL/GenBank/DDBJ whole genome shotgun (WGS) entry which is preliminary data.</text>
</comment>
<gene>
    <name evidence="1" type="ORF">CR203_06765</name>
</gene>
<dbReference type="OrthoDB" id="2982570at2"/>
<proteinExistence type="predicted"/>
<reference evidence="1 2" key="1">
    <citation type="submission" date="2017-10" db="EMBL/GenBank/DDBJ databases">
        <title>Bacillus sp. nov., a halophilic bacterium isolated from a Keqin Lake.</title>
        <authorList>
            <person name="Wang H."/>
        </authorList>
    </citation>
    <scope>NUCLEOTIDE SEQUENCE [LARGE SCALE GENOMIC DNA]</scope>
    <source>
        <strain evidence="1 2">KCTC 13187</strain>
    </source>
</reference>
<dbReference type="RefSeq" id="WP_110938523.1">
    <property type="nucleotide sequence ID" value="NZ_KZ614147.1"/>
</dbReference>
<dbReference type="EMBL" id="PDOE01000002">
    <property type="protein sequence ID" value="RKL68183.1"/>
    <property type="molecule type" value="Genomic_DNA"/>
</dbReference>
<evidence type="ECO:0000313" key="2">
    <source>
        <dbReference type="Proteomes" id="UP000281498"/>
    </source>
</evidence>